<gene>
    <name evidence="1" type="ORF">Patl1_18182</name>
</gene>
<evidence type="ECO:0000313" key="1">
    <source>
        <dbReference type="EMBL" id="KAJ0106083.1"/>
    </source>
</evidence>
<sequence length="114" mass="13602">MGDLTTLMHQFKPREDFWRVDKLYDEEIQEHIDPKRPKSKLEDLVDDIFIAATYTSSATSVWTMTELMRNPWAMRRVQNEIKEIVKGKAKVEEGDFSKLMYLKLIVKEPLRLLW</sequence>
<name>A0ACC1C225_9ROSI</name>
<evidence type="ECO:0000313" key="2">
    <source>
        <dbReference type="Proteomes" id="UP001164250"/>
    </source>
</evidence>
<dbReference type="EMBL" id="CM047898">
    <property type="protein sequence ID" value="KAJ0106083.1"/>
    <property type="molecule type" value="Genomic_DNA"/>
</dbReference>
<reference evidence="2" key="1">
    <citation type="journal article" date="2023" name="G3 (Bethesda)">
        <title>Genome assembly and association tests identify interacting loci associated with vigor, precocity, and sex in interspecific pistachio rootstocks.</title>
        <authorList>
            <person name="Palmer W."/>
            <person name="Jacygrad E."/>
            <person name="Sagayaradj S."/>
            <person name="Cavanaugh K."/>
            <person name="Han R."/>
            <person name="Bertier L."/>
            <person name="Beede B."/>
            <person name="Kafkas S."/>
            <person name="Golino D."/>
            <person name="Preece J."/>
            <person name="Michelmore R."/>
        </authorList>
    </citation>
    <scope>NUCLEOTIDE SEQUENCE [LARGE SCALE GENOMIC DNA]</scope>
</reference>
<accession>A0ACC1C225</accession>
<protein>
    <submittedName>
        <fullName evidence="1">Uncharacterized protein</fullName>
    </submittedName>
</protein>
<dbReference type="Proteomes" id="UP001164250">
    <property type="component" value="Chromosome 2"/>
</dbReference>
<keyword evidence="2" id="KW-1185">Reference proteome</keyword>
<organism evidence="1 2">
    <name type="scientific">Pistacia atlantica</name>
    <dbReference type="NCBI Taxonomy" id="434234"/>
    <lineage>
        <taxon>Eukaryota</taxon>
        <taxon>Viridiplantae</taxon>
        <taxon>Streptophyta</taxon>
        <taxon>Embryophyta</taxon>
        <taxon>Tracheophyta</taxon>
        <taxon>Spermatophyta</taxon>
        <taxon>Magnoliopsida</taxon>
        <taxon>eudicotyledons</taxon>
        <taxon>Gunneridae</taxon>
        <taxon>Pentapetalae</taxon>
        <taxon>rosids</taxon>
        <taxon>malvids</taxon>
        <taxon>Sapindales</taxon>
        <taxon>Anacardiaceae</taxon>
        <taxon>Pistacia</taxon>
    </lineage>
</organism>
<proteinExistence type="predicted"/>
<comment type="caution">
    <text evidence="1">The sequence shown here is derived from an EMBL/GenBank/DDBJ whole genome shotgun (WGS) entry which is preliminary data.</text>
</comment>